<dbReference type="InterPro" id="IPR036554">
    <property type="entry name" value="GHMP_kinase_C_sf"/>
</dbReference>
<keyword evidence="2" id="KW-0808">Transferase</keyword>
<evidence type="ECO:0000259" key="9">
    <source>
        <dbReference type="Pfam" id="PF10509"/>
    </source>
</evidence>
<dbReference type="PRINTS" id="PR00473">
    <property type="entry name" value="GALCTOKINASE"/>
</dbReference>
<evidence type="ECO:0000259" key="7">
    <source>
        <dbReference type="Pfam" id="PF00288"/>
    </source>
</evidence>
<sequence length="458" mass="49254">MTEASIAAQWATLPDHTAQVESLREAFVERYGSEPDGIWSAPGRLNLLGEYVDFNGGSCFPTPLPYRTLIAGRLRRDGILHAESLQMPTPVERPLREIAPGTVSGWFGYVGGVAWSMNQEGGEDISLPPDFGADLLIDSTVPVGGGLSSSAALECSTALALLELSCPLRTEESLEPLPVGGCGPDNDDLRARLARVCMRAENEVAGAVTGGLDQTTSLRSLPGQAMVIDFRDFSFEPVDVNVTGAGLAFLVIDSRAPHDLADGQYSSRRNACEDLRQATGAENLRALLPDDLGFPDLDAEEARRARESTVADTLERCARVPGVLEGLGEDKLYGWTKHVFTDMMLVERARTLFTDRTPTTPETWRELGQLFTTSHASMRDDLGASRNELDVAVDTCLDHDALGARLVGGGFGGAVLALTTRERVPETAQAVADAFADRGYEKPVFLPLAPGRPANRDL</sequence>
<organism evidence="10 11">
    <name type="scientific">Rothia koreensis</name>
    <dbReference type="NCBI Taxonomy" id="592378"/>
    <lineage>
        <taxon>Bacteria</taxon>
        <taxon>Bacillati</taxon>
        <taxon>Actinomycetota</taxon>
        <taxon>Actinomycetes</taxon>
        <taxon>Micrococcales</taxon>
        <taxon>Micrococcaceae</taxon>
        <taxon>Rothia</taxon>
    </lineage>
</organism>
<dbReference type="Pfam" id="PF08544">
    <property type="entry name" value="GHMP_kinases_C"/>
    <property type="match status" value="1"/>
</dbReference>
<keyword evidence="6" id="KW-0119">Carbohydrate metabolism</keyword>
<evidence type="ECO:0000256" key="2">
    <source>
        <dbReference type="ARBA" id="ARBA00022679"/>
    </source>
</evidence>
<dbReference type="Pfam" id="PF10509">
    <property type="entry name" value="GalKase_gal_bdg"/>
    <property type="match status" value="1"/>
</dbReference>
<name>A0A7K1LKG3_9MICC</name>
<dbReference type="PANTHER" id="PTHR10457:SF7">
    <property type="entry name" value="GALACTOKINASE-RELATED"/>
    <property type="match status" value="1"/>
</dbReference>
<dbReference type="Proteomes" id="UP000462152">
    <property type="component" value="Unassembled WGS sequence"/>
</dbReference>
<gene>
    <name evidence="10" type="ORF">GMA10_10800</name>
</gene>
<dbReference type="InterPro" id="IPR006206">
    <property type="entry name" value="Mevalonate/galactokinase"/>
</dbReference>
<dbReference type="RefSeq" id="WP_129315997.1">
    <property type="nucleotide sequence ID" value="NZ_NOIQ01000015.1"/>
</dbReference>
<dbReference type="InterPro" id="IPR006203">
    <property type="entry name" value="GHMP_knse_ATP-bd_CS"/>
</dbReference>
<feature type="domain" description="Galactokinase N-terminal" evidence="9">
    <location>
        <begin position="25"/>
        <end position="73"/>
    </location>
</feature>
<dbReference type="Pfam" id="PF00288">
    <property type="entry name" value="GHMP_kinases_N"/>
    <property type="match status" value="1"/>
</dbReference>
<dbReference type="OrthoDB" id="250531at2"/>
<evidence type="ECO:0000256" key="3">
    <source>
        <dbReference type="ARBA" id="ARBA00022741"/>
    </source>
</evidence>
<dbReference type="InterPro" id="IPR013750">
    <property type="entry name" value="GHMP_kinase_C_dom"/>
</dbReference>
<dbReference type="PRINTS" id="PR00959">
    <property type="entry name" value="MEVGALKINASE"/>
</dbReference>
<dbReference type="GO" id="GO:0005829">
    <property type="term" value="C:cytosol"/>
    <property type="evidence" value="ECO:0007669"/>
    <property type="project" value="TreeGrafter"/>
</dbReference>
<dbReference type="PROSITE" id="PS00627">
    <property type="entry name" value="GHMP_KINASES_ATP"/>
    <property type="match status" value="1"/>
</dbReference>
<dbReference type="PIRSF" id="PIRSF000530">
    <property type="entry name" value="Galactokinase"/>
    <property type="match status" value="1"/>
</dbReference>
<dbReference type="SUPFAM" id="SSF55060">
    <property type="entry name" value="GHMP Kinase, C-terminal domain"/>
    <property type="match status" value="1"/>
</dbReference>
<dbReference type="GO" id="GO:0005524">
    <property type="term" value="F:ATP binding"/>
    <property type="evidence" value="ECO:0007669"/>
    <property type="project" value="UniProtKB-KW"/>
</dbReference>
<evidence type="ECO:0000256" key="6">
    <source>
        <dbReference type="ARBA" id="ARBA00023144"/>
    </source>
</evidence>
<dbReference type="EMBL" id="WOGT01000007">
    <property type="protein sequence ID" value="MUN55691.1"/>
    <property type="molecule type" value="Genomic_DNA"/>
</dbReference>
<dbReference type="Gene3D" id="3.30.230.10">
    <property type="match status" value="1"/>
</dbReference>
<dbReference type="InterPro" id="IPR014721">
    <property type="entry name" value="Ribsml_uS5_D2-typ_fold_subgr"/>
</dbReference>
<dbReference type="AlphaFoldDB" id="A0A7K1LKG3"/>
<evidence type="ECO:0000256" key="1">
    <source>
        <dbReference type="ARBA" id="ARBA00006566"/>
    </source>
</evidence>
<dbReference type="InterPro" id="IPR000705">
    <property type="entry name" value="Galactokinase"/>
</dbReference>
<dbReference type="InterPro" id="IPR019539">
    <property type="entry name" value="GalKase_N"/>
</dbReference>
<dbReference type="InterPro" id="IPR020568">
    <property type="entry name" value="Ribosomal_Su5_D2-typ_SF"/>
</dbReference>
<comment type="similarity">
    <text evidence="1">Belongs to the GHMP kinase family. GalK subfamily.</text>
</comment>
<evidence type="ECO:0000256" key="4">
    <source>
        <dbReference type="ARBA" id="ARBA00022777"/>
    </source>
</evidence>
<evidence type="ECO:0000256" key="5">
    <source>
        <dbReference type="ARBA" id="ARBA00022840"/>
    </source>
</evidence>
<dbReference type="InterPro" id="IPR006204">
    <property type="entry name" value="GHMP_kinase_N_dom"/>
</dbReference>
<evidence type="ECO:0000313" key="11">
    <source>
        <dbReference type="Proteomes" id="UP000462152"/>
    </source>
</evidence>
<accession>A0A7K1LKG3</accession>
<dbReference type="PANTHER" id="PTHR10457">
    <property type="entry name" value="MEVALONATE KINASE/GALACTOKINASE"/>
    <property type="match status" value="1"/>
</dbReference>
<evidence type="ECO:0000313" key="10">
    <source>
        <dbReference type="EMBL" id="MUN55691.1"/>
    </source>
</evidence>
<keyword evidence="6" id="KW-0299">Galactose metabolism</keyword>
<keyword evidence="11" id="KW-1185">Reference proteome</keyword>
<reference evidence="10 11" key="1">
    <citation type="submission" date="2019-12" db="EMBL/GenBank/DDBJ databases">
        <authorList>
            <person name="Li J."/>
            <person name="Shi Y."/>
            <person name="Xu G."/>
            <person name="Xiao D."/>
            <person name="Ran X."/>
        </authorList>
    </citation>
    <scope>NUCLEOTIDE SEQUENCE [LARGE SCALE GENOMIC DNA]</scope>
    <source>
        <strain evidence="10 11">JCM 15915</strain>
    </source>
</reference>
<evidence type="ECO:0000259" key="8">
    <source>
        <dbReference type="Pfam" id="PF08544"/>
    </source>
</evidence>
<feature type="domain" description="GHMP kinase N-terminal" evidence="7">
    <location>
        <begin position="109"/>
        <end position="218"/>
    </location>
</feature>
<proteinExistence type="inferred from homology"/>
<keyword evidence="3" id="KW-0547">Nucleotide-binding</keyword>
<comment type="caution">
    <text evidence="10">The sequence shown here is derived from an EMBL/GenBank/DDBJ whole genome shotgun (WGS) entry which is preliminary data.</text>
</comment>
<dbReference type="Gene3D" id="3.30.70.890">
    <property type="entry name" value="GHMP kinase, C-terminal domain"/>
    <property type="match status" value="1"/>
</dbReference>
<feature type="domain" description="GHMP kinase C-terminal" evidence="8">
    <location>
        <begin position="363"/>
        <end position="436"/>
    </location>
</feature>
<dbReference type="GO" id="GO:0004335">
    <property type="term" value="F:galactokinase activity"/>
    <property type="evidence" value="ECO:0007669"/>
    <property type="project" value="InterPro"/>
</dbReference>
<protein>
    <submittedName>
        <fullName evidence="10">Galactokinase</fullName>
    </submittedName>
</protein>
<dbReference type="SUPFAM" id="SSF54211">
    <property type="entry name" value="Ribosomal protein S5 domain 2-like"/>
    <property type="match status" value="1"/>
</dbReference>
<keyword evidence="5" id="KW-0067">ATP-binding</keyword>
<keyword evidence="4 10" id="KW-0418">Kinase</keyword>
<dbReference type="GO" id="GO:0006012">
    <property type="term" value="P:galactose metabolic process"/>
    <property type="evidence" value="ECO:0007669"/>
    <property type="project" value="UniProtKB-KW"/>
</dbReference>